<keyword evidence="1 8" id="KW-0813">Transport</keyword>
<dbReference type="Pfam" id="PF02659">
    <property type="entry name" value="Mntp"/>
    <property type="match status" value="1"/>
</dbReference>
<dbReference type="HAMAP" id="MF_01521">
    <property type="entry name" value="MntP_pump"/>
    <property type="match status" value="1"/>
</dbReference>
<comment type="similarity">
    <text evidence="8">Belongs to the MntP (TC 9.B.29) family.</text>
</comment>
<feature type="transmembrane region" description="Helical" evidence="8">
    <location>
        <begin position="102"/>
        <end position="121"/>
    </location>
</feature>
<feature type="transmembrane region" description="Helical" evidence="8">
    <location>
        <begin position="62"/>
        <end position="81"/>
    </location>
</feature>
<name>A0A1M6CPZ4_9CLOT</name>
<comment type="subcellular location">
    <subcellularLocation>
        <location evidence="8">Cell membrane</location>
        <topology evidence="8">Multi-pass membrane protein</topology>
    </subcellularLocation>
</comment>
<feature type="transmembrane region" description="Helical" evidence="8">
    <location>
        <begin position="127"/>
        <end position="152"/>
    </location>
</feature>
<organism evidence="9 10">
    <name type="scientific">Clostridium cavendishii DSM 21758</name>
    <dbReference type="NCBI Taxonomy" id="1121302"/>
    <lineage>
        <taxon>Bacteria</taxon>
        <taxon>Bacillati</taxon>
        <taxon>Bacillota</taxon>
        <taxon>Clostridia</taxon>
        <taxon>Eubacteriales</taxon>
        <taxon>Clostridiaceae</taxon>
        <taxon>Clostridium</taxon>
    </lineage>
</organism>
<feature type="transmembrane region" description="Helical" evidence="8">
    <location>
        <begin position="164"/>
        <end position="182"/>
    </location>
</feature>
<keyword evidence="4 8" id="KW-1133">Transmembrane helix</keyword>
<keyword evidence="2 8" id="KW-1003">Cell membrane</keyword>
<evidence type="ECO:0000256" key="8">
    <source>
        <dbReference type="HAMAP-Rule" id="MF_01521"/>
    </source>
</evidence>
<keyword evidence="3 8" id="KW-0812">Transmembrane</keyword>
<protein>
    <recommendedName>
        <fullName evidence="8">Putative manganese efflux pump MntP</fullName>
    </recommendedName>
</protein>
<evidence type="ECO:0000256" key="3">
    <source>
        <dbReference type="ARBA" id="ARBA00022692"/>
    </source>
</evidence>
<evidence type="ECO:0000256" key="7">
    <source>
        <dbReference type="ARBA" id="ARBA00023211"/>
    </source>
</evidence>
<evidence type="ECO:0000313" key="9">
    <source>
        <dbReference type="EMBL" id="SHI63082.1"/>
    </source>
</evidence>
<dbReference type="Proteomes" id="UP000184310">
    <property type="component" value="Unassembled WGS sequence"/>
</dbReference>
<feature type="transmembrane region" description="Helical" evidence="8">
    <location>
        <begin position="6"/>
        <end position="29"/>
    </location>
</feature>
<keyword evidence="5 8" id="KW-0406">Ion transport</keyword>
<gene>
    <name evidence="8" type="primary">mntP</name>
    <name evidence="9" type="ORF">SAMN02745163_00522</name>
</gene>
<evidence type="ECO:0000256" key="5">
    <source>
        <dbReference type="ARBA" id="ARBA00023065"/>
    </source>
</evidence>
<keyword evidence="6 8" id="KW-0472">Membrane</keyword>
<keyword evidence="7 8" id="KW-0464">Manganese</keyword>
<proteinExistence type="inferred from homology"/>
<dbReference type="GO" id="GO:0005384">
    <property type="term" value="F:manganese ion transmembrane transporter activity"/>
    <property type="evidence" value="ECO:0007669"/>
    <property type="project" value="UniProtKB-UniRule"/>
</dbReference>
<sequence length="183" mass="20016">MDIKTVVLIGIALAMDASAIALSIGLNCAIQKKNKFLFALSFAFFQFLFTLLGAIGGMLFEIYITSIPNIIGGIVIAIVGVMMIKEGMEQKEECILLKTKMYFILGISVSIDALVVGFTAFNRVGNLMNITFISVIIGIITLILSLTAFFASKYARKFSFITKYADYIGGAILIVFGFKMIFL</sequence>
<evidence type="ECO:0000256" key="6">
    <source>
        <dbReference type="ARBA" id="ARBA00023136"/>
    </source>
</evidence>
<dbReference type="EMBL" id="FQZB01000004">
    <property type="protein sequence ID" value="SHI63082.1"/>
    <property type="molecule type" value="Genomic_DNA"/>
</dbReference>
<dbReference type="GO" id="GO:0005886">
    <property type="term" value="C:plasma membrane"/>
    <property type="evidence" value="ECO:0007669"/>
    <property type="project" value="UniProtKB-SubCell"/>
</dbReference>
<evidence type="ECO:0000256" key="4">
    <source>
        <dbReference type="ARBA" id="ARBA00022989"/>
    </source>
</evidence>
<evidence type="ECO:0000313" key="10">
    <source>
        <dbReference type="Proteomes" id="UP000184310"/>
    </source>
</evidence>
<dbReference type="RefSeq" id="WP_072984996.1">
    <property type="nucleotide sequence ID" value="NZ_FQZB01000004.1"/>
</dbReference>
<dbReference type="PANTHER" id="PTHR35529">
    <property type="entry name" value="MANGANESE EFFLUX PUMP MNTP-RELATED"/>
    <property type="match status" value="1"/>
</dbReference>
<dbReference type="STRING" id="1121302.SAMN02745163_00522"/>
<dbReference type="InterPro" id="IPR003810">
    <property type="entry name" value="Mntp/YtaF"/>
</dbReference>
<accession>A0A1M6CPZ4</accession>
<dbReference type="AlphaFoldDB" id="A0A1M6CPZ4"/>
<dbReference type="OrthoDB" id="1679700at2"/>
<evidence type="ECO:0000256" key="1">
    <source>
        <dbReference type="ARBA" id="ARBA00022448"/>
    </source>
</evidence>
<dbReference type="InterPro" id="IPR022929">
    <property type="entry name" value="Put_MntP"/>
</dbReference>
<evidence type="ECO:0000256" key="2">
    <source>
        <dbReference type="ARBA" id="ARBA00022475"/>
    </source>
</evidence>
<reference evidence="9 10" key="1">
    <citation type="submission" date="2016-11" db="EMBL/GenBank/DDBJ databases">
        <authorList>
            <person name="Jaros S."/>
            <person name="Januszkiewicz K."/>
            <person name="Wedrychowicz H."/>
        </authorList>
    </citation>
    <scope>NUCLEOTIDE SEQUENCE [LARGE SCALE GENOMIC DNA]</scope>
    <source>
        <strain evidence="9 10">DSM 21758</strain>
    </source>
</reference>
<keyword evidence="10" id="KW-1185">Reference proteome</keyword>
<dbReference type="PANTHER" id="PTHR35529:SF1">
    <property type="entry name" value="MANGANESE EFFLUX PUMP MNTP-RELATED"/>
    <property type="match status" value="1"/>
</dbReference>
<feature type="transmembrane region" description="Helical" evidence="8">
    <location>
        <begin position="36"/>
        <end position="56"/>
    </location>
</feature>
<comment type="function">
    <text evidence="8">Probably functions as a manganese efflux pump.</text>
</comment>